<evidence type="ECO:0000313" key="1">
    <source>
        <dbReference type="EMBL" id="EXC34883.1"/>
    </source>
</evidence>
<name>W9SBN4_9ROSA</name>
<evidence type="ECO:0000313" key="2">
    <source>
        <dbReference type="Proteomes" id="UP000030645"/>
    </source>
</evidence>
<protein>
    <submittedName>
        <fullName evidence="1">Uncharacterized protein</fullName>
    </submittedName>
</protein>
<keyword evidence="2" id="KW-1185">Reference proteome</keyword>
<dbReference type="EMBL" id="KE346352">
    <property type="protein sequence ID" value="EXC34883.1"/>
    <property type="molecule type" value="Genomic_DNA"/>
</dbReference>
<dbReference type="AlphaFoldDB" id="W9SBN4"/>
<proteinExistence type="predicted"/>
<sequence length="75" mass="8605">MVKLETKVRQMEMSDGAVLGWKRQWNANLLYGSLENSLLTQRNVLRFKKEPVLSLVNDWVVESDVISNVNSPESL</sequence>
<accession>W9SBN4</accession>
<reference evidence="2" key="1">
    <citation type="submission" date="2013-01" db="EMBL/GenBank/DDBJ databases">
        <title>Draft Genome Sequence of a Mulberry Tree, Morus notabilis C.K. Schneid.</title>
        <authorList>
            <person name="He N."/>
            <person name="Zhao S."/>
        </authorList>
    </citation>
    <scope>NUCLEOTIDE SEQUENCE</scope>
</reference>
<gene>
    <name evidence="1" type="ORF">L484_019999</name>
</gene>
<dbReference type="Proteomes" id="UP000030645">
    <property type="component" value="Unassembled WGS sequence"/>
</dbReference>
<organism evidence="1 2">
    <name type="scientific">Morus notabilis</name>
    <dbReference type="NCBI Taxonomy" id="981085"/>
    <lineage>
        <taxon>Eukaryota</taxon>
        <taxon>Viridiplantae</taxon>
        <taxon>Streptophyta</taxon>
        <taxon>Embryophyta</taxon>
        <taxon>Tracheophyta</taxon>
        <taxon>Spermatophyta</taxon>
        <taxon>Magnoliopsida</taxon>
        <taxon>eudicotyledons</taxon>
        <taxon>Gunneridae</taxon>
        <taxon>Pentapetalae</taxon>
        <taxon>rosids</taxon>
        <taxon>fabids</taxon>
        <taxon>Rosales</taxon>
        <taxon>Moraceae</taxon>
        <taxon>Moreae</taxon>
        <taxon>Morus</taxon>
    </lineage>
</organism>